<accession>A0A9P9YYJ0</accession>
<evidence type="ECO:0000313" key="4">
    <source>
        <dbReference type="Proteomes" id="UP001059596"/>
    </source>
</evidence>
<feature type="transmembrane region" description="Helical" evidence="2">
    <location>
        <begin position="39"/>
        <end position="58"/>
    </location>
</feature>
<reference evidence="3" key="1">
    <citation type="journal article" date="2023" name="Genome Biol. Evol.">
        <title>Long-read-based Genome Assembly of Drosophila gunungcola Reveals Fewer Chemosensory Genes in Flower-breeding Species.</title>
        <authorList>
            <person name="Negi A."/>
            <person name="Liao B.Y."/>
            <person name="Yeh S.D."/>
        </authorList>
    </citation>
    <scope>NUCLEOTIDE SEQUENCE</scope>
    <source>
        <strain evidence="3">Sukarami</strain>
    </source>
</reference>
<proteinExistence type="predicted"/>
<dbReference type="Proteomes" id="UP001059596">
    <property type="component" value="Chromosome 3R"/>
</dbReference>
<feature type="region of interest" description="Disordered" evidence="1">
    <location>
        <begin position="61"/>
        <end position="82"/>
    </location>
</feature>
<name>A0A9P9YYJ0_9MUSC</name>
<protein>
    <submittedName>
        <fullName evidence="3">Uncharacterized protein</fullName>
    </submittedName>
</protein>
<feature type="region of interest" description="Disordered" evidence="1">
    <location>
        <begin position="1"/>
        <end position="28"/>
    </location>
</feature>
<keyword evidence="2" id="KW-0472">Membrane</keyword>
<keyword evidence="2" id="KW-1133">Transmembrane helix</keyword>
<keyword evidence="2" id="KW-0812">Transmembrane</keyword>
<dbReference type="EMBL" id="JAMKOV010000001">
    <property type="protein sequence ID" value="KAI8045208.1"/>
    <property type="molecule type" value="Genomic_DNA"/>
</dbReference>
<organism evidence="3 4">
    <name type="scientific">Drosophila gunungcola</name>
    <name type="common">fruit fly</name>
    <dbReference type="NCBI Taxonomy" id="103775"/>
    <lineage>
        <taxon>Eukaryota</taxon>
        <taxon>Metazoa</taxon>
        <taxon>Ecdysozoa</taxon>
        <taxon>Arthropoda</taxon>
        <taxon>Hexapoda</taxon>
        <taxon>Insecta</taxon>
        <taxon>Pterygota</taxon>
        <taxon>Neoptera</taxon>
        <taxon>Endopterygota</taxon>
        <taxon>Diptera</taxon>
        <taxon>Brachycera</taxon>
        <taxon>Muscomorpha</taxon>
        <taxon>Ephydroidea</taxon>
        <taxon>Drosophilidae</taxon>
        <taxon>Drosophila</taxon>
        <taxon>Sophophora</taxon>
    </lineage>
</organism>
<dbReference type="AlphaFoldDB" id="A0A9P9YYJ0"/>
<sequence length="82" mass="9049">MNERWAILPPNSAVDNRPSPIDNRPKSLWQRNTSKVRRLPHCPVTIAVTITVMAIVVVTPPPPPPPSPAPKTLNLCPEVSNR</sequence>
<evidence type="ECO:0000313" key="3">
    <source>
        <dbReference type="EMBL" id="KAI8045208.1"/>
    </source>
</evidence>
<evidence type="ECO:0000256" key="2">
    <source>
        <dbReference type="SAM" id="Phobius"/>
    </source>
</evidence>
<gene>
    <name evidence="3" type="ORF">M5D96_001388</name>
</gene>
<evidence type="ECO:0000256" key="1">
    <source>
        <dbReference type="SAM" id="MobiDB-lite"/>
    </source>
</evidence>
<comment type="caution">
    <text evidence="3">The sequence shown here is derived from an EMBL/GenBank/DDBJ whole genome shotgun (WGS) entry which is preliminary data.</text>
</comment>
<keyword evidence="4" id="KW-1185">Reference proteome</keyword>